<comment type="caution">
    <text evidence="1">The sequence shown here is derived from an EMBL/GenBank/DDBJ whole genome shotgun (WGS) entry which is preliminary data.</text>
</comment>
<keyword evidence="3" id="KW-1185">Reference proteome</keyword>
<dbReference type="AlphaFoldDB" id="A0A9P1FV67"/>
<dbReference type="EMBL" id="CAMXCT020001360">
    <property type="protein sequence ID" value="CAL1142736.1"/>
    <property type="molecule type" value="Genomic_DNA"/>
</dbReference>
<reference evidence="2" key="2">
    <citation type="submission" date="2024-04" db="EMBL/GenBank/DDBJ databases">
        <authorList>
            <person name="Chen Y."/>
            <person name="Shah S."/>
            <person name="Dougan E. K."/>
            <person name="Thang M."/>
            <person name="Chan C."/>
        </authorList>
    </citation>
    <scope>NUCLEOTIDE SEQUENCE [LARGE SCALE GENOMIC DNA]</scope>
</reference>
<organism evidence="1">
    <name type="scientific">Cladocopium goreaui</name>
    <dbReference type="NCBI Taxonomy" id="2562237"/>
    <lineage>
        <taxon>Eukaryota</taxon>
        <taxon>Sar</taxon>
        <taxon>Alveolata</taxon>
        <taxon>Dinophyceae</taxon>
        <taxon>Suessiales</taxon>
        <taxon>Symbiodiniaceae</taxon>
        <taxon>Cladocopium</taxon>
    </lineage>
</organism>
<evidence type="ECO:0000313" key="3">
    <source>
        <dbReference type="Proteomes" id="UP001152797"/>
    </source>
</evidence>
<dbReference type="Proteomes" id="UP001152797">
    <property type="component" value="Unassembled WGS sequence"/>
</dbReference>
<gene>
    <name evidence="1" type="ORF">C1SCF055_LOCUS16442</name>
</gene>
<sequence>MLEKGKDKVLPCGRKSDYELEKAWERLMDTIGEETDAWNSYNSRYSGGRSGSGGGAGYGGYSDYSGNGYGNGSSRQDVLTTPWEGHGVTVNVVCNSVPVIDLAPHSIFHGNASWLLQAATGSCGKADGLFDYYQDRDVMAACSQKLKLTKDELSIARLKSRPDLIAVGTTGKRSVMLALCLVLAWDDQAYGG</sequence>
<dbReference type="EMBL" id="CAMXCT030001360">
    <property type="protein sequence ID" value="CAL4776673.1"/>
    <property type="molecule type" value="Genomic_DNA"/>
</dbReference>
<name>A0A9P1FV67_9DINO</name>
<accession>A0A9P1FV67</accession>
<proteinExistence type="predicted"/>
<evidence type="ECO:0000313" key="2">
    <source>
        <dbReference type="EMBL" id="CAL1142736.1"/>
    </source>
</evidence>
<protein>
    <submittedName>
        <fullName evidence="1">Uncharacterized protein</fullName>
    </submittedName>
</protein>
<evidence type="ECO:0000313" key="1">
    <source>
        <dbReference type="EMBL" id="CAI3989361.1"/>
    </source>
</evidence>
<dbReference type="EMBL" id="CAMXCT010001360">
    <property type="protein sequence ID" value="CAI3989361.1"/>
    <property type="molecule type" value="Genomic_DNA"/>
</dbReference>
<reference evidence="1" key="1">
    <citation type="submission" date="2022-10" db="EMBL/GenBank/DDBJ databases">
        <authorList>
            <person name="Chen Y."/>
            <person name="Dougan E. K."/>
            <person name="Chan C."/>
            <person name="Rhodes N."/>
            <person name="Thang M."/>
        </authorList>
    </citation>
    <scope>NUCLEOTIDE SEQUENCE</scope>
</reference>
<dbReference type="OrthoDB" id="441316at2759"/>